<dbReference type="InterPro" id="IPR040841">
    <property type="entry name" value="Luciferase_dom"/>
</dbReference>
<dbReference type="OMA" id="WVIEDYH"/>
<keyword evidence="3" id="KW-1185">Reference proteome</keyword>
<dbReference type="PANTHER" id="PTHR38695">
    <property type="entry name" value="AMINO ACID PERMEASE_ SLC12A DOMAIN-CONTAINING PROTEIN"/>
    <property type="match status" value="1"/>
</dbReference>
<dbReference type="RefSeq" id="XP_007765893.1">
    <property type="nucleotide sequence ID" value="XM_007767703.1"/>
</dbReference>
<evidence type="ECO:0000313" key="3">
    <source>
        <dbReference type="Proteomes" id="UP000053558"/>
    </source>
</evidence>
<evidence type="ECO:0000313" key="2">
    <source>
        <dbReference type="EMBL" id="EIW84085.1"/>
    </source>
</evidence>
<gene>
    <name evidence="2" type="ORF">CONPUDRAFT_142523</name>
</gene>
<accession>A0A5M3MZM0</accession>
<name>A0A5M3MZM0_CONPW</name>
<reference evidence="3" key="1">
    <citation type="journal article" date="2012" name="Science">
        <title>The Paleozoic origin of enzymatic lignin decomposition reconstructed from 31 fungal genomes.</title>
        <authorList>
            <person name="Floudas D."/>
            <person name="Binder M."/>
            <person name="Riley R."/>
            <person name="Barry K."/>
            <person name="Blanchette R.A."/>
            <person name="Henrissat B."/>
            <person name="Martinez A.T."/>
            <person name="Otillar R."/>
            <person name="Spatafora J.W."/>
            <person name="Yadav J.S."/>
            <person name="Aerts A."/>
            <person name="Benoit I."/>
            <person name="Boyd A."/>
            <person name="Carlson A."/>
            <person name="Copeland A."/>
            <person name="Coutinho P.M."/>
            <person name="de Vries R.P."/>
            <person name="Ferreira P."/>
            <person name="Findley K."/>
            <person name="Foster B."/>
            <person name="Gaskell J."/>
            <person name="Glotzer D."/>
            <person name="Gorecki P."/>
            <person name="Heitman J."/>
            <person name="Hesse C."/>
            <person name="Hori C."/>
            <person name="Igarashi K."/>
            <person name="Jurgens J.A."/>
            <person name="Kallen N."/>
            <person name="Kersten P."/>
            <person name="Kohler A."/>
            <person name="Kuees U."/>
            <person name="Kumar T.K.A."/>
            <person name="Kuo A."/>
            <person name="LaButti K."/>
            <person name="Larrondo L.F."/>
            <person name="Lindquist E."/>
            <person name="Ling A."/>
            <person name="Lombard V."/>
            <person name="Lucas S."/>
            <person name="Lundell T."/>
            <person name="Martin R."/>
            <person name="McLaughlin D.J."/>
            <person name="Morgenstern I."/>
            <person name="Morin E."/>
            <person name="Murat C."/>
            <person name="Nagy L.G."/>
            <person name="Nolan M."/>
            <person name="Ohm R.A."/>
            <person name="Patyshakuliyeva A."/>
            <person name="Rokas A."/>
            <person name="Ruiz-Duenas F.J."/>
            <person name="Sabat G."/>
            <person name="Salamov A."/>
            <person name="Samejima M."/>
            <person name="Schmutz J."/>
            <person name="Slot J.C."/>
            <person name="St John F."/>
            <person name="Stenlid J."/>
            <person name="Sun H."/>
            <person name="Sun S."/>
            <person name="Syed K."/>
            <person name="Tsang A."/>
            <person name="Wiebenga A."/>
            <person name="Young D."/>
            <person name="Pisabarro A."/>
            <person name="Eastwood D.C."/>
            <person name="Martin F."/>
            <person name="Cullen D."/>
            <person name="Grigoriev I.V."/>
            <person name="Hibbett D.S."/>
        </authorList>
    </citation>
    <scope>NUCLEOTIDE SEQUENCE [LARGE SCALE GENOMIC DNA]</scope>
    <source>
        <strain evidence="3">RWD-64-598 SS2</strain>
    </source>
</reference>
<dbReference type="EMBL" id="JH711575">
    <property type="protein sequence ID" value="EIW84085.1"/>
    <property type="molecule type" value="Genomic_DNA"/>
</dbReference>
<comment type="caution">
    <text evidence="2">The sequence shown here is derived from an EMBL/GenBank/DDBJ whole genome shotgun (WGS) entry which is preliminary data.</text>
</comment>
<protein>
    <recommendedName>
        <fullName evidence="1">Luciferase domain-containing protein</fullName>
    </recommendedName>
</protein>
<dbReference type="Pfam" id="PF17648">
    <property type="entry name" value="Luciferase"/>
    <property type="match status" value="1"/>
</dbReference>
<feature type="domain" description="Luciferase" evidence="1">
    <location>
        <begin position="178"/>
        <end position="245"/>
    </location>
</feature>
<dbReference type="KEGG" id="cput:CONPUDRAFT_142523"/>
<dbReference type="OrthoDB" id="5358398at2759"/>
<dbReference type="PANTHER" id="PTHR38695:SF1">
    <property type="entry name" value="AMINO ACID PERMEASE_ SLC12A DOMAIN-CONTAINING PROTEIN"/>
    <property type="match status" value="1"/>
</dbReference>
<dbReference type="AlphaFoldDB" id="A0A5M3MZM0"/>
<sequence>MSTAVSQVASQLQPFLEQARALFERYPRLITSTTLVAVTIPWFVDNFRKWDALGGFGAPKPIGYTFAMLTLPLGRETLSTDMYDADPDKTSWIADAHTIPERRGDRPKTGWHFFPHRQLDRYPSPEIRQRLVEIFDKHAAANTNLVEVTLSPRERSNDAIVIKSSLPSPHPVAKKALREIAHWHHLDHSMHMIMAPQDCKLVIERGWGERHPASGSFMLNKEQVLIYSPRDEEELEVVERLLIASMGYMTNSKIIN</sequence>
<proteinExistence type="predicted"/>
<dbReference type="Proteomes" id="UP000053558">
    <property type="component" value="Unassembled WGS sequence"/>
</dbReference>
<dbReference type="GeneID" id="19201758"/>
<dbReference type="InterPro" id="IPR048273">
    <property type="entry name" value="Luciferase"/>
</dbReference>
<organism evidence="2 3">
    <name type="scientific">Coniophora puteana (strain RWD-64-598)</name>
    <name type="common">Brown rot fungus</name>
    <dbReference type="NCBI Taxonomy" id="741705"/>
    <lineage>
        <taxon>Eukaryota</taxon>
        <taxon>Fungi</taxon>
        <taxon>Dikarya</taxon>
        <taxon>Basidiomycota</taxon>
        <taxon>Agaricomycotina</taxon>
        <taxon>Agaricomycetes</taxon>
        <taxon>Agaricomycetidae</taxon>
        <taxon>Boletales</taxon>
        <taxon>Coniophorineae</taxon>
        <taxon>Coniophoraceae</taxon>
        <taxon>Coniophora</taxon>
    </lineage>
</organism>
<evidence type="ECO:0000259" key="1">
    <source>
        <dbReference type="Pfam" id="PF17648"/>
    </source>
</evidence>